<feature type="region of interest" description="Disordered" evidence="7">
    <location>
        <begin position="1"/>
        <end position="61"/>
    </location>
</feature>
<dbReference type="Pfam" id="PF02229">
    <property type="entry name" value="PC4"/>
    <property type="match status" value="1"/>
</dbReference>
<dbReference type="STRING" id="71784.A0A1Y2BCK4"/>
<evidence type="ECO:0000259" key="8">
    <source>
        <dbReference type="Pfam" id="PF02229"/>
    </source>
</evidence>
<evidence type="ECO:0000256" key="3">
    <source>
        <dbReference type="ARBA" id="ARBA00023015"/>
    </source>
</evidence>
<feature type="compositionally biased region" description="Basic and acidic residues" evidence="7">
    <location>
        <begin position="31"/>
        <end position="47"/>
    </location>
</feature>
<dbReference type="GO" id="GO:0003713">
    <property type="term" value="F:transcription coactivator activity"/>
    <property type="evidence" value="ECO:0007669"/>
    <property type="project" value="InterPro"/>
</dbReference>
<name>A0A1Y2BCK4_9TREE</name>
<dbReference type="OrthoDB" id="2505440at2759"/>
<evidence type="ECO:0000256" key="5">
    <source>
        <dbReference type="ARBA" id="ARBA00023163"/>
    </source>
</evidence>
<evidence type="ECO:0000256" key="7">
    <source>
        <dbReference type="SAM" id="MobiDB-lite"/>
    </source>
</evidence>
<evidence type="ECO:0000256" key="2">
    <source>
        <dbReference type="ARBA" id="ARBA00009001"/>
    </source>
</evidence>
<feature type="compositionally biased region" description="Acidic residues" evidence="7">
    <location>
        <begin position="10"/>
        <end position="20"/>
    </location>
</feature>
<feature type="domain" description="Transcriptional coactivator p15 (PC4) C-terminal" evidence="8">
    <location>
        <begin position="71"/>
        <end position="124"/>
    </location>
</feature>
<evidence type="ECO:0000256" key="1">
    <source>
        <dbReference type="ARBA" id="ARBA00004123"/>
    </source>
</evidence>
<reference evidence="9 10" key="1">
    <citation type="submission" date="2016-07" db="EMBL/GenBank/DDBJ databases">
        <title>Pervasive Adenine N6-methylation of Active Genes in Fungi.</title>
        <authorList>
            <consortium name="DOE Joint Genome Institute"/>
            <person name="Mondo S.J."/>
            <person name="Dannebaum R.O."/>
            <person name="Kuo R.C."/>
            <person name="Labutti K."/>
            <person name="Haridas S."/>
            <person name="Kuo A."/>
            <person name="Salamov A."/>
            <person name="Ahrendt S.R."/>
            <person name="Lipzen A."/>
            <person name="Sullivan W."/>
            <person name="Andreopoulos W.B."/>
            <person name="Clum A."/>
            <person name="Lindquist E."/>
            <person name="Daum C."/>
            <person name="Ramamoorthy G.K."/>
            <person name="Gryganskyi A."/>
            <person name="Culley D."/>
            <person name="Magnuson J.K."/>
            <person name="James T.Y."/>
            <person name="O'Malley M.A."/>
            <person name="Stajich J.E."/>
            <person name="Spatafora J.W."/>
            <person name="Visel A."/>
            <person name="Grigoriev I.V."/>
        </authorList>
    </citation>
    <scope>NUCLEOTIDE SEQUENCE [LARGE SCALE GENOMIC DNA]</scope>
    <source>
        <strain evidence="9 10">68-887.2</strain>
    </source>
</reference>
<comment type="subcellular location">
    <subcellularLocation>
        <location evidence="1">Nucleus</location>
    </subcellularLocation>
</comment>
<evidence type="ECO:0000313" key="9">
    <source>
        <dbReference type="EMBL" id="ORY32549.1"/>
    </source>
</evidence>
<dbReference type="InParanoid" id="A0A1Y2BCK4"/>
<protein>
    <submittedName>
        <fullName evidence="9">Transcriptional Coactivator p15-domain-containing protein</fullName>
    </submittedName>
</protein>
<dbReference type="Proteomes" id="UP000193986">
    <property type="component" value="Unassembled WGS sequence"/>
</dbReference>
<dbReference type="FunCoup" id="A0A1Y2BCK4">
    <property type="interactions" value="158"/>
</dbReference>
<keyword evidence="10" id="KW-1185">Reference proteome</keyword>
<dbReference type="EMBL" id="MCFC01000009">
    <property type="protein sequence ID" value="ORY32549.1"/>
    <property type="molecule type" value="Genomic_DNA"/>
</dbReference>
<keyword evidence="6" id="KW-0539">Nucleus</keyword>
<dbReference type="InterPro" id="IPR009044">
    <property type="entry name" value="ssDNA-bd_transcriptional_reg"/>
</dbReference>
<proteinExistence type="inferred from homology"/>
<dbReference type="Gene3D" id="2.30.31.10">
    <property type="entry name" value="Transcriptional Coactivator Pc4, Chain A"/>
    <property type="match status" value="1"/>
</dbReference>
<keyword evidence="5" id="KW-0804">Transcription</keyword>
<dbReference type="GO" id="GO:0003677">
    <property type="term" value="F:DNA binding"/>
    <property type="evidence" value="ECO:0007669"/>
    <property type="project" value="UniProtKB-KW"/>
</dbReference>
<accession>A0A1Y2BCK4</accession>
<evidence type="ECO:0000256" key="6">
    <source>
        <dbReference type="ARBA" id="ARBA00023242"/>
    </source>
</evidence>
<comment type="similarity">
    <text evidence="2">Belongs to the transcriptional coactivator PC4 family.</text>
</comment>
<dbReference type="InterPro" id="IPR045125">
    <property type="entry name" value="Sub1/Tcp4-like"/>
</dbReference>
<gene>
    <name evidence="9" type="ORF">BCR39DRAFT_522785</name>
</gene>
<organism evidence="9 10">
    <name type="scientific">Naematelia encephala</name>
    <dbReference type="NCBI Taxonomy" id="71784"/>
    <lineage>
        <taxon>Eukaryota</taxon>
        <taxon>Fungi</taxon>
        <taxon>Dikarya</taxon>
        <taxon>Basidiomycota</taxon>
        <taxon>Agaricomycotina</taxon>
        <taxon>Tremellomycetes</taxon>
        <taxon>Tremellales</taxon>
        <taxon>Naemateliaceae</taxon>
        <taxon>Naematelia</taxon>
    </lineage>
</organism>
<sequence>MGRVKRDPEDSPDIIDSSDEEVIKPSKKRKSVGDSKDKKASKKEAKGGESSSSADTELGKVKVNDEGESYFELSEWRRVTVRKFGGKALVDIRQVYKDKATGQMKPAAKGLALTLEQWQMLKSNIDTVDELIRGLED</sequence>
<keyword evidence="4" id="KW-0238">DNA-binding</keyword>
<keyword evidence="3" id="KW-0805">Transcription regulation</keyword>
<dbReference type="PANTHER" id="PTHR13215">
    <property type="entry name" value="RNA POLYMERASE II TRANSCRIPTIONAL COACTIVATOR"/>
    <property type="match status" value="1"/>
</dbReference>
<dbReference type="SUPFAM" id="SSF54447">
    <property type="entry name" value="ssDNA-binding transcriptional regulator domain"/>
    <property type="match status" value="1"/>
</dbReference>
<dbReference type="AlphaFoldDB" id="A0A1Y2BCK4"/>
<dbReference type="GO" id="GO:0005634">
    <property type="term" value="C:nucleus"/>
    <property type="evidence" value="ECO:0007669"/>
    <property type="project" value="UniProtKB-SubCell"/>
</dbReference>
<evidence type="ECO:0000256" key="4">
    <source>
        <dbReference type="ARBA" id="ARBA00023125"/>
    </source>
</evidence>
<evidence type="ECO:0000313" key="10">
    <source>
        <dbReference type="Proteomes" id="UP000193986"/>
    </source>
</evidence>
<comment type="caution">
    <text evidence="9">The sequence shown here is derived from an EMBL/GenBank/DDBJ whole genome shotgun (WGS) entry which is preliminary data.</text>
</comment>
<dbReference type="GO" id="GO:0060261">
    <property type="term" value="P:positive regulation of transcription initiation by RNA polymerase II"/>
    <property type="evidence" value="ECO:0007669"/>
    <property type="project" value="InterPro"/>
</dbReference>
<dbReference type="InterPro" id="IPR003173">
    <property type="entry name" value="PC4_C"/>
</dbReference>